<comment type="subcellular location">
    <subcellularLocation>
        <location evidence="1">Nucleus</location>
        <location evidence="1">Nucleoplasm</location>
    </subcellularLocation>
</comment>
<organism evidence="14 15">
    <name type="scientific">Aphis craccivora</name>
    <name type="common">Cowpea aphid</name>
    <dbReference type="NCBI Taxonomy" id="307492"/>
    <lineage>
        <taxon>Eukaryota</taxon>
        <taxon>Metazoa</taxon>
        <taxon>Ecdysozoa</taxon>
        <taxon>Arthropoda</taxon>
        <taxon>Hexapoda</taxon>
        <taxon>Insecta</taxon>
        <taxon>Pterygota</taxon>
        <taxon>Neoptera</taxon>
        <taxon>Paraneoptera</taxon>
        <taxon>Hemiptera</taxon>
        <taxon>Sternorrhyncha</taxon>
        <taxon>Aphidomorpha</taxon>
        <taxon>Aphidoidea</taxon>
        <taxon>Aphididae</taxon>
        <taxon>Aphidini</taxon>
        <taxon>Aphis</taxon>
        <taxon>Aphis</taxon>
    </lineage>
</organism>
<evidence type="ECO:0000256" key="11">
    <source>
        <dbReference type="ARBA" id="ARBA00023306"/>
    </source>
</evidence>
<protein>
    <submittedName>
        <fullName evidence="14">Arginine/serine-rich coiled-coil protein 2-like</fullName>
    </submittedName>
</protein>
<evidence type="ECO:0000256" key="1">
    <source>
        <dbReference type="ARBA" id="ARBA00004642"/>
    </source>
</evidence>
<evidence type="ECO:0000256" key="9">
    <source>
        <dbReference type="ARBA" id="ARBA00023163"/>
    </source>
</evidence>
<sequence>MVKVCCIVDCENHKSSKNKKFSLFKFPKCNNLRNEWIEIVSKINCKITKPTHICEKHFDPMYINRSYSWWNEFEDKNIKIPQRIIPQLKENAIPSIFINVNQNKTGETNQYEIVPKTFTGVLKSEQTNGLTLFQPTQGNMCRRELSVSEGNNLTPKIENIDEVLIKPENMLVDSFMALKYNLKYINISPGWKSFCDEAGISFCFLKYDNTRDTKVVIEKQIVFTPDLNINYFINNELLAKDKYLFNLAYPFETKDIEKVLNIFSLKVICTGGPSKINFPGIYDRNGQTNSNQIWHHLQCSILIEPDRKRCIFCEELLQSFRTKKNRLNLN</sequence>
<dbReference type="Proteomes" id="UP000478052">
    <property type="component" value="Unassembled WGS sequence"/>
</dbReference>
<keyword evidence="9" id="KW-0804">Transcription</keyword>
<dbReference type="AlphaFoldDB" id="A0A6G0YY07"/>
<keyword evidence="4 12" id="KW-0863">Zinc-finger</keyword>
<dbReference type="SMART" id="SM00692">
    <property type="entry name" value="DM3"/>
    <property type="match status" value="1"/>
</dbReference>
<evidence type="ECO:0000256" key="12">
    <source>
        <dbReference type="PROSITE-ProRule" id="PRU00309"/>
    </source>
</evidence>
<evidence type="ECO:0000256" key="5">
    <source>
        <dbReference type="ARBA" id="ARBA00022833"/>
    </source>
</evidence>
<evidence type="ECO:0000313" key="15">
    <source>
        <dbReference type="Proteomes" id="UP000478052"/>
    </source>
</evidence>
<evidence type="ECO:0000256" key="8">
    <source>
        <dbReference type="ARBA" id="ARBA00023125"/>
    </source>
</evidence>
<keyword evidence="10" id="KW-0539">Nucleus</keyword>
<dbReference type="PANTHER" id="PTHR46600:SF1">
    <property type="entry name" value="THAP DOMAIN-CONTAINING PROTEIN 1"/>
    <property type="match status" value="1"/>
</dbReference>
<dbReference type="EMBL" id="VUJU01001977">
    <property type="protein sequence ID" value="KAF0763054.1"/>
    <property type="molecule type" value="Genomic_DNA"/>
</dbReference>
<evidence type="ECO:0000256" key="7">
    <source>
        <dbReference type="ARBA" id="ARBA00023054"/>
    </source>
</evidence>
<evidence type="ECO:0000313" key="14">
    <source>
        <dbReference type="EMBL" id="KAF0763054.1"/>
    </source>
</evidence>
<evidence type="ECO:0000256" key="6">
    <source>
        <dbReference type="ARBA" id="ARBA00023015"/>
    </source>
</evidence>
<dbReference type="Gene3D" id="6.20.210.20">
    <property type="entry name" value="THAP domain"/>
    <property type="match status" value="1"/>
</dbReference>
<dbReference type="SUPFAM" id="SSF57716">
    <property type="entry name" value="Glucocorticoid receptor-like (DNA-binding domain)"/>
    <property type="match status" value="1"/>
</dbReference>
<dbReference type="InterPro" id="IPR026516">
    <property type="entry name" value="THAP1/10"/>
</dbReference>
<dbReference type="GO" id="GO:0043565">
    <property type="term" value="F:sequence-specific DNA binding"/>
    <property type="evidence" value="ECO:0007669"/>
    <property type="project" value="InterPro"/>
</dbReference>
<dbReference type="InterPro" id="IPR006612">
    <property type="entry name" value="THAP_Znf"/>
</dbReference>
<evidence type="ECO:0000256" key="10">
    <source>
        <dbReference type="ARBA" id="ARBA00023242"/>
    </source>
</evidence>
<dbReference type="Pfam" id="PF05485">
    <property type="entry name" value="THAP"/>
    <property type="match status" value="1"/>
</dbReference>
<keyword evidence="15" id="KW-1185">Reference proteome</keyword>
<accession>A0A6G0YY07</accession>
<gene>
    <name evidence="14" type="ORF">FWK35_00005243</name>
</gene>
<keyword evidence="3" id="KW-0479">Metal-binding</keyword>
<dbReference type="GO" id="GO:0005654">
    <property type="term" value="C:nucleoplasm"/>
    <property type="evidence" value="ECO:0007669"/>
    <property type="project" value="UniProtKB-SubCell"/>
</dbReference>
<reference evidence="14 15" key="1">
    <citation type="submission" date="2019-08" db="EMBL/GenBank/DDBJ databases">
        <title>Whole genome of Aphis craccivora.</title>
        <authorList>
            <person name="Voronova N.V."/>
            <person name="Shulinski R.S."/>
            <person name="Bandarenka Y.V."/>
            <person name="Zhorov D.G."/>
            <person name="Warner D."/>
        </authorList>
    </citation>
    <scope>NUCLEOTIDE SEQUENCE [LARGE SCALE GENOMIC DNA]</scope>
    <source>
        <strain evidence="14">180601</strain>
        <tissue evidence="14">Whole Body</tissue>
    </source>
</reference>
<evidence type="ECO:0000259" key="13">
    <source>
        <dbReference type="PROSITE" id="PS50950"/>
    </source>
</evidence>
<dbReference type="GO" id="GO:0008270">
    <property type="term" value="F:zinc ion binding"/>
    <property type="evidence" value="ECO:0007669"/>
    <property type="project" value="UniProtKB-KW"/>
</dbReference>
<feature type="domain" description="THAP-type" evidence="13">
    <location>
        <begin position="1"/>
        <end position="97"/>
    </location>
</feature>
<evidence type="ECO:0000256" key="2">
    <source>
        <dbReference type="ARBA" id="ARBA00006177"/>
    </source>
</evidence>
<proteinExistence type="inferred from homology"/>
<evidence type="ECO:0000256" key="3">
    <source>
        <dbReference type="ARBA" id="ARBA00022723"/>
    </source>
</evidence>
<keyword evidence="5" id="KW-0862">Zinc</keyword>
<dbReference type="PANTHER" id="PTHR46600">
    <property type="entry name" value="THAP DOMAIN-CONTAINING"/>
    <property type="match status" value="1"/>
</dbReference>
<evidence type="ECO:0000256" key="4">
    <source>
        <dbReference type="ARBA" id="ARBA00022771"/>
    </source>
</evidence>
<dbReference type="OrthoDB" id="6599365at2759"/>
<comment type="caution">
    <text evidence="14">The sequence shown here is derived from an EMBL/GenBank/DDBJ whole genome shotgun (WGS) entry which is preliminary data.</text>
</comment>
<keyword evidence="8 12" id="KW-0238">DNA-binding</keyword>
<dbReference type="InterPro" id="IPR038441">
    <property type="entry name" value="THAP_Znf_sf"/>
</dbReference>
<name>A0A6G0YY07_APHCR</name>
<keyword evidence="6" id="KW-0805">Transcription regulation</keyword>
<dbReference type="PROSITE" id="PS50950">
    <property type="entry name" value="ZF_THAP"/>
    <property type="match status" value="1"/>
</dbReference>
<comment type="similarity">
    <text evidence="2">Belongs to the THAP1 family.</text>
</comment>
<dbReference type="SMART" id="SM00980">
    <property type="entry name" value="THAP"/>
    <property type="match status" value="1"/>
</dbReference>
<keyword evidence="7" id="KW-0175">Coiled coil</keyword>
<keyword evidence="11" id="KW-0131">Cell cycle</keyword>